<keyword evidence="6" id="KW-1185">Reference proteome</keyword>
<dbReference type="Pfam" id="PF24883">
    <property type="entry name" value="NPHP3_N"/>
    <property type="match status" value="1"/>
</dbReference>
<gene>
    <name evidence="5" type="ORF">B0I35DRAFT_437716</name>
</gene>
<sequence length="987" mass="113114">MAESVGLAAGIIALIETSKKVYDYIQDVKDADGDFSQLRIEVKSVRVILVALDELVKGLDAKDHGGAPKWIPTMQTLYNTKDGPIAQLRAVLNDMLAVAGKKGMRKLLWHFEKDKVKEWLVAMERHKSALVLALQSDLNNQLSRGVTVTSISPEVEKRLRDALHLSEEACEMRARQCILDNLSFSDMHGRFEAVNEAYGKTFQWIFEHTPKKDDESFIHWLSSGKGIFHISGKMGSGKSTLMKFLCNHERTKAELRKWAGDREMVFASFFFWRHGSPLQRSLGGLYRSLLHEILTAHPELIPSVLPRQWALVKSMPGQSQMQIHMSNADMQAAFSHLIELRNLYAKHCFCFFIDGLDEYEETRQQDYKDMVDILTRWTEAAPEDVKLCVSSREINVFLRSFNTRLCLQDLTRGDMERYVRGRLSDVGKGAEADIESLVISVVYKASGIFLWVALVVKSLREQLGNNYPLATLERELEVLPDELEDLFEYLLRSLGKSMRAKAHRTFAVVLGSTTHGFNLPLDWYFFLDNYEADPEFAMKPSFGANEPSVIRRRDIARQRLNGCSKGLLEVRESRIKPKVVFTHRSVPEFLEKEETRQDMDSLRMFSPEEAIAQLFLAEVRTAHGIDPQGFVYLIIRMLHQSKADRPPYHYRDFLEFLHSTLEFKYGDAMDPTIARANILGGHWGRYARGLGSVSVASPLHISAYLGDYEFVAWKVAHDPTIIDTDRKKSLLFGWVEYGAVAESNLGCFRLLDLFLEEGVLSQSVLHTDHLIPKLDTSVELTFWQTFIVRSVFQYIPEHEIGSRFGREYHHSFGELVEKFLRLGADPHLWIWVPDEARSKELSLERIKHSRGYGYLNDCQVTIGREGQKFLYTAGIPKKTFEFIDRNAGRVTLRDLVLFWRLDNTQTLLKLIDTKLEPQEPLGKVMGEPQTSFQAGESSRKEQGVVEERVQSSKRFWNWVEVLQERQFALFLFGIVLAVVVGFCQSRL</sequence>
<dbReference type="Proteomes" id="UP000813444">
    <property type="component" value="Unassembled WGS sequence"/>
</dbReference>
<keyword evidence="2" id="KW-1133">Transmembrane helix</keyword>
<dbReference type="PANTHER" id="PTHR10039:SF5">
    <property type="entry name" value="NACHT DOMAIN-CONTAINING PROTEIN"/>
    <property type="match status" value="1"/>
</dbReference>
<dbReference type="SUPFAM" id="SSF52540">
    <property type="entry name" value="P-loop containing nucleoside triphosphate hydrolases"/>
    <property type="match status" value="1"/>
</dbReference>
<feature type="transmembrane region" description="Helical" evidence="2">
    <location>
        <begin position="967"/>
        <end position="983"/>
    </location>
</feature>
<proteinExistence type="predicted"/>
<evidence type="ECO:0008006" key="7">
    <source>
        <dbReference type="Google" id="ProtNLM"/>
    </source>
</evidence>
<dbReference type="PANTHER" id="PTHR10039">
    <property type="entry name" value="AMELOGENIN"/>
    <property type="match status" value="1"/>
</dbReference>
<name>A0A8K0SP11_9HYPO</name>
<dbReference type="Pfam" id="PF25053">
    <property type="entry name" value="DUF7791"/>
    <property type="match status" value="1"/>
</dbReference>
<dbReference type="InterPro" id="IPR056884">
    <property type="entry name" value="NPHP3-like_N"/>
</dbReference>
<organism evidence="5 6">
    <name type="scientific">Stachybotrys elegans</name>
    <dbReference type="NCBI Taxonomy" id="80388"/>
    <lineage>
        <taxon>Eukaryota</taxon>
        <taxon>Fungi</taxon>
        <taxon>Dikarya</taxon>
        <taxon>Ascomycota</taxon>
        <taxon>Pezizomycotina</taxon>
        <taxon>Sordariomycetes</taxon>
        <taxon>Hypocreomycetidae</taxon>
        <taxon>Hypocreales</taxon>
        <taxon>Stachybotryaceae</taxon>
        <taxon>Stachybotrys</taxon>
    </lineage>
</organism>
<dbReference type="Gene3D" id="3.40.50.300">
    <property type="entry name" value="P-loop containing nucleotide triphosphate hydrolases"/>
    <property type="match status" value="1"/>
</dbReference>
<dbReference type="InterPro" id="IPR056693">
    <property type="entry name" value="DUF7791"/>
</dbReference>
<keyword evidence="2" id="KW-0812">Transmembrane</keyword>
<evidence type="ECO:0000259" key="4">
    <source>
        <dbReference type="Pfam" id="PF25053"/>
    </source>
</evidence>
<feature type="domain" description="DUF7791" evidence="4">
    <location>
        <begin position="499"/>
        <end position="624"/>
    </location>
</feature>
<evidence type="ECO:0000256" key="1">
    <source>
        <dbReference type="ARBA" id="ARBA00022737"/>
    </source>
</evidence>
<evidence type="ECO:0000256" key="2">
    <source>
        <dbReference type="SAM" id="Phobius"/>
    </source>
</evidence>
<keyword evidence="1" id="KW-0677">Repeat</keyword>
<evidence type="ECO:0000313" key="5">
    <source>
        <dbReference type="EMBL" id="KAH7311218.1"/>
    </source>
</evidence>
<dbReference type="InterPro" id="IPR038305">
    <property type="entry name" value="HeLo_sf"/>
</dbReference>
<dbReference type="Gene3D" id="1.20.120.1020">
    <property type="entry name" value="Prion-inhibition and propagation, HeLo domain"/>
    <property type="match status" value="1"/>
</dbReference>
<dbReference type="AlphaFoldDB" id="A0A8K0SP11"/>
<dbReference type="InterPro" id="IPR027417">
    <property type="entry name" value="P-loop_NTPase"/>
</dbReference>
<dbReference type="EMBL" id="JAGPNK010000011">
    <property type="protein sequence ID" value="KAH7311218.1"/>
    <property type="molecule type" value="Genomic_DNA"/>
</dbReference>
<feature type="domain" description="Nephrocystin 3-like N-terminal" evidence="3">
    <location>
        <begin position="201"/>
        <end position="392"/>
    </location>
</feature>
<reference evidence="5" key="1">
    <citation type="journal article" date="2021" name="Nat. Commun.">
        <title>Genetic determinants of endophytism in the Arabidopsis root mycobiome.</title>
        <authorList>
            <person name="Mesny F."/>
            <person name="Miyauchi S."/>
            <person name="Thiergart T."/>
            <person name="Pickel B."/>
            <person name="Atanasova L."/>
            <person name="Karlsson M."/>
            <person name="Huettel B."/>
            <person name="Barry K.W."/>
            <person name="Haridas S."/>
            <person name="Chen C."/>
            <person name="Bauer D."/>
            <person name="Andreopoulos W."/>
            <person name="Pangilinan J."/>
            <person name="LaButti K."/>
            <person name="Riley R."/>
            <person name="Lipzen A."/>
            <person name="Clum A."/>
            <person name="Drula E."/>
            <person name="Henrissat B."/>
            <person name="Kohler A."/>
            <person name="Grigoriev I.V."/>
            <person name="Martin F.M."/>
            <person name="Hacquard S."/>
        </authorList>
    </citation>
    <scope>NUCLEOTIDE SEQUENCE</scope>
    <source>
        <strain evidence="5">MPI-CAGE-CH-0235</strain>
    </source>
</reference>
<keyword evidence="2" id="KW-0472">Membrane</keyword>
<accession>A0A8K0SP11</accession>
<protein>
    <recommendedName>
        <fullName evidence="7">NACHT domain-containing protein</fullName>
    </recommendedName>
</protein>
<comment type="caution">
    <text evidence="5">The sequence shown here is derived from an EMBL/GenBank/DDBJ whole genome shotgun (WGS) entry which is preliminary data.</text>
</comment>
<evidence type="ECO:0000313" key="6">
    <source>
        <dbReference type="Proteomes" id="UP000813444"/>
    </source>
</evidence>
<dbReference type="OrthoDB" id="443402at2759"/>
<evidence type="ECO:0000259" key="3">
    <source>
        <dbReference type="Pfam" id="PF24883"/>
    </source>
</evidence>